<dbReference type="EMBL" id="LKCW01000035">
    <property type="protein sequence ID" value="KPM43282.1"/>
    <property type="molecule type" value="Genomic_DNA"/>
</dbReference>
<name>A0A0P7AZV1_9HYPO</name>
<feature type="repeat" description="ANK" evidence="3">
    <location>
        <begin position="119"/>
        <end position="151"/>
    </location>
</feature>
<protein>
    <submittedName>
        <fullName evidence="6">Uncharacterized protein</fullName>
    </submittedName>
</protein>
<dbReference type="SUPFAM" id="SSF48403">
    <property type="entry name" value="Ankyrin repeat"/>
    <property type="match status" value="1"/>
</dbReference>
<comment type="caution">
    <text evidence="6">The sequence shown here is derived from an EMBL/GenBank/DDBJ whole genome shotgun (WGS) entry which is preliminary data.</text>
</comment>
<feature type="transmembrane region" description="Helical" evidence="5">
    <location>
        <begin position="357"/>
        <end position="378"/>
    </location>
</feature>
<dbReference type="InterPro" id="IPR036770">
    <property type="entry name" value="Ankyrin_rpt-contain_sf"/>
</dbReference>
<dbReference type="AlphaFoldDB" id="A0A0P7AZV1"/>
<dbReference type="InterPro" id="IPR002110">
    <property type="entry name" value="Ankyrin_rpt"/>
</dbReference>
<keyword evidence="1" id="KW-0677">Repeat</keyword>
<dbReference type="PROSITE" id="PS50088">
    <property type="entry name" value="ANK_REPEAT"/>
    <property type="match status" value="1"/>
</dbReference>
<evidence type="ECO:0000256" key="3">
    <source>
        <dbReference type="PROSITE-ProRule" id="PRU00023"/>
    </source>
</evidence>
<sequence length="476" mass="52815">MGAETIPSPPPATSPPPTTPPPLDISSPSIPTYTESDHDPLLVRIEQAKALKLPILHVPEHDLTWRRLNADPPSAEYEAFCVAEDIVSAFFSAIAVGHDDVVRNFVARGLVSPDTTNELGETPLLAAVRAGKTPMVSTLVALGATVDAFGRSLSSTHKGDGFPDRTPLQSAAEQGHLALVRVLMEDYGADDGLMAPDGAMALRLAAMNGHREIVEYLPARRGGSWLRWKTAHAEEMRRVRRALSSILYFVRVLVYELPKCLVYDIPTHIAKAAWRRRHRAAAWCKKLPSRAKRFAMRLPSRLKHGAQSVWKGAKEIPQLLKEVALALWRLLKAIPGAIKAFLLWIGRGLKSVGKAIFSVLARVVSLLHTALSAVLSFFRSITLKDVWDGICSVLRAIFIDTPQAIFGVFVSFGKMTYEVMVRLFGCVGWILWHIGVVILEFFAYLPRMVWRCFAAIGRSIRRAYQEVMAYLDPKRM</sequence>
<feature type="transmembrane region" description="Helical" evidence="5">
    <location>
        <begin position="419"/>
        <end position="445"/>
    </location>
</feature>
<evidence type="ECO:0000256" key="5">
    <source>
        <dbReference type="SAM" id="Phobius"/>
    </source>
</evidence>
<gene>
    <name evidence="6" type="ORF">AK830_g3264</name>
</gene>
<reference evidence="6 7" key="1">
    <citation type="submission" date="2015-09" db="EMBL/GenBank/DDBJ databases">
        <title>Draft genome of a European isolate of the apple canker pathogen Neonectria ditissima.</title>
        <authorList>
            <person name="Gomez-Cortecero A."/>
            <person name="Harrison R.J."/>
            <person name="Armitage A.D."/>
        </authorList>
    </citation>
    <scope>NUCLEOTIDE SEQUENCE [LARGE SCALE GENOMIC DNA]</scope>
    <source>
        <strain evidence="6 7">R09/05</strain>
    </source>
</reference>
<dbReference type="SMART" id="SM00248">
    <property type="entry name" value="ANK"/>
    <property type="match status" value="4"/>
</dbReference>
<evidence type="ECO:0000256" key="4">
    <source>
        <dbReference type="SAM" id="MobiDB-lite"/>
    </source>
</evidence>
<keyword evidence="5" id="KW-0472">Membrane</keyword>
<evidence type="ECO:0000313" key="7">
    <source>
        <dbReference type="Proteomes" id="UP000050424"/>
    </source>
</evidence>
<feature type="compositionally biased region" description="Pro residues" evidence="4">
    <location>
        <begin position="7"/>
        <end position="23"/>
    </location>
</feature>
<evidence type="ECO:0000256" key="1">
    <source>
        <dbReference type="ARBA" id="ARBA00022737"/>
    </source>
</evidence>
<evidence type="ECO:0000256" key="2">
    <source>
        <dbReference type="ARBA" id="ARBA00023043"/>
    </source>
</evidence>
<proteinExistence type="predicted"/>
<dbReference type="Pfam" id="PF12796">
    <property type="entry name" value="Ank_2"/>
    <property type="match status" value="1"/>
</dbReference>
<keyword evidence="5" id="KW-0812">Transmembrane</keyword>
<dbReference type="PANTHER" id="PTHR24173:SF74">
    <property type="entry name" value="ANKYRIN REPEAT DOMAIN-CONTAINING PROTEIN 16"/>
    <property type="match status" value="1"/>
</dbReference>
<keyword evidence="2 3" id="KW-0040">ANK repeat</keyword>
<dbReference type="PANTHER" id="PTHR24173">
    <property type="entry name" value="ANKYRIN REPEAT CONTAINING"/>
    <property type="match status" value="1"/>
</dbReference>
<keyword evidence="7" id="KW-1185">Reference proteome</keyword>
<accession>A0A0P7AZV1</accession>
<dbReference type="OrthoDB" id="4772757at2759"/>
<dbReference type="Proteomes" id="UP000050424">
    <property type="component" value="Unassembled WGS sequence"/>
</dbReference>
<organism evidence="6 7">
    <name type="scientific">Neonectria ditissima</name>
    <dbReference type="NCBI Taxonomy" id="78410"/>
    <lineage>
        <taxon>Eukaryota</taxon>
        <taxon>Fungi</taxon>
        <taxon>Dikarya</taxon>
        <taxon>Ascomycota</taxon>
        <taxon>Pezizomycotina</taxon>
        <taxon>Sordariomycetes</taxon>
        <taxon>Hypocreomycetidae</taxon>
        <taxon>Hypocreales</taxon>
        <taxon>Nectriaceae</taxon>
        <taxon>Neonectria</taxon>
    </lineage>
</organism>
<dbReference type="Gene3D" id="1.25.40.20">
    <property type="entry name" value="Ankyrin repeat-containing domain"/>
    <property type="match status" value="1"/>
</dbReference>
<keyword evidence="5" id="KW-1133">Transmembrane helix</keyword>
<dbReference type="PROSITE" id="PS50297">
    <property type="entry name" value="ANK_REP_REGION"/>
    <property type="match status" value="1"/>
</dbReference>
<feature type="region of interest" description="Disordered" evidence="4">
    <location>
        <begin position="1"/>
        <end position="31"/>
    </location>
</feature>
<evidence type="ECO:0000313" key="6">
    <source>
        <dbReference type="EMBL" id="KPM43282.1"/>
    </source>
</evidence>
<dbReference type="STRING" id="78410.A0A0P7AZV1"/>